<dbReference type="InterPro" id="IPR036388">
    <property type="entry name" value="WH-like_DNA-bd_sf"/>
</dbReference>
<dbReference type="Gene3D" id="3.40.50.150">
    <property type="entry name" value="Vaccinia Virus protein VP39"/>
    <property type="match status" value="1"/>
</dbReference>
<dbReference type="GO" id="GO:0008168">
    <property type="term" value="F:methyltransferase activity"/>
    <property type="evidence" value="ECO:0007669"/>
    <property type="project" value="UniProtKB-KW"/>
</dbReference>
<dbReference type="InterPro" id="IPR029063">
    <property type="entry name" value="SAM-dependent_MTases_sf"/>
</dbReference>
<dbReference type="Proteomes" id="UP001500665">
    <property type="component" value="Unassembled WGS sequence"/>
</dbReference>
<dbReference type="Pfam" id="PF13847">
    <property type="entry name" value="Methyltransf_31"/>
    <property type="match status" value="1"/>
</dbReference>
<organism evidence="2 3">
    <name type="scientific">Actinocorallia libanotica</name>
    <dbReference type="NCBI Taxonomy" id="46162"/>
    <lineage>
        <taxon>Bacteria</taxon>
        <taxon>Bacillati</taxon>
        <taxon>Actinomycetota</taxon>
        <taxon>Actinomycetes</taxon>
        <taxon>Streptosporangiales</taxon>
        <taxon>Thermomonosporaceae</taxon>
        <taxon>Actinocorallia</taxon>
    </lineage>
</organism>
<comment type="caution">
    <text evidence="2">The sequence shown here is derived from an EMBL/GenBank/DDBJ whole genome shotgun (WGS) entry which is preliminary data.</text>
</comment>
<dbReference type="EMBL" id="BAAAHH010000002">
    <property type="protein sequence ID" value="GAA0940612.1"/>
    <property type="molecule type" value="Genomic_DNA"/>
</dbReference>
<evidence type="ECO:0000313" key="2">
    <source>
        <dbReference type="EMBL" id="GAA0940612.1"/>
    </source>
</evidence>
<dbReference type="Gene3D" id="1.10.10.10">
    <property type="entry name" value="Winged helix-like DNA-binding domain superfamily/Winged helix DNA-binding domain"/>
    <property type="match status" value="1"/>
</dbReference>
<protein>
    <submittedName>
        <fullName evidence="2">Class I SAM-dependent methyltransferase</fullName>
    </submittedName>
</protein>
<dbReference type="InterPro" id="IPR053173">
    <property type="entry name" value="SAM-binding_MTase"/>
</dbReference>
<accession>A0ABP4AV63</accession>
<dbReference type="RefSeq" id="WP_344237179.1">
    <property type="nucleotide sequence ID" value="NZ_BAAAHH010000002.1"/>
</dbReference>
<dbReference type="InterPro" id="IPR025714">
    <property type="entry name" value="Methyltranfer_dom"/>
</dbReference>
<dbReference type="PANTHER" id="PTHR45128:SF2">
    <property type="entry name" value="METHYLTRANSFERASE DOMAIN-CONTAINING PROTEIN"/>
    <property type="match status" value="1"/>
</dbReference>
<sequence length="357" mass="37893">MPTAEEPLVERMLNHAAATMETLNACLGVRLGLYEALASGPLDAHGLAEKTGVHPRYAREWLEQQGAAGWLAVDGADGDDPYHRSFRLPEGLSAVLVDQDSPSYLGALPEFLTSIAGVLDHVADAFRTGGGVSFAAYGAGTRHGIGRLNRPMFLHSITEWFGVLPGVSSRLAEAGSHVLDLGCGTGWSSIAIAEAFPAARVHGVDLDEASIAEARRNAADRGVADRVAFTRADAAAFDSAGPRYDLACCFECLHDMADPVSVLSNVLRLLAPGGSVLIADERVADSYTAPGDIRERLTYAFSTLHCLPATRAEGAKVEAGTVLRAPTVGEYAASAGYTSFKEAPIDHDLWRFYHLTT</sequence>
<dbReference type="PANTHER" id="PTHR45128">
    <property type="entry name" value="METHYLTRANSFERASE TYPE 11"/>
    <property type="match status" value="1"/>
</dbReference>
<keyword evidence="3" id="KW-1185">Reference proteome</keyword>
<proteinExistence type="predicted"/>
<feature type="domain" description="Methyltransferase" evidence="1">
    <location>
        <begin position="174"/>
        <end position="286"/>
    </location>
</feature>
<dbReference type="InterPro" id="IPR036390">
    <property type="entry name" value="WH_DNA-bd_sf"/>
</dbReference>
<evidence type="ECO:0000313" key="3">
    <source>
        <dbReference type="Proteomes" id="UP001500665"/>
    </source>
</evidence>
<name>A0ABP4AV63_9ACTN</name>
<keyword evidence="2" id="KW-0489">Methyltransferase</keyword>
<dbReference type="GO" id="GO:0032259">
    <property type="term" value="P:methylation"/>
    <property type="evidence" value="ECO:0007669"/>
    <property type="project" value="UniProtKB-KW"/>
</dbReference>
<dbReference type="CDD" id="cd02440">
    <property type="entry name" value="AdoMet_MTases"/>
    <property type="match status" value="1"/>
</dbReference>
<gene>
    <name evidence="2" type="ORF">GCM10009550_10170</name>
</gene>
<keyword evidence="2" id="KW-0808">Transferase</keyword>
<dbReference type="SUPFAM" id="SSF53335">
    <property type="entry name" value="S-adenosyl-L-methionine-dependent methyltransferases"/>
    <property type="match status" value="1"/>
</dbReference>
<dbReference type="SUPFAM" id="SSF46785">
    <property type="entry name" value="Winged helix' DNA-binding domain"/>
    <property type="match status" value="1"/>
</dbReference>
<evidence type="ECO:0000259" key="1">
    <source>
        <dbReference type="Pfam" id="PF13847"/>
    </source>
</evidence>
<reference evidence="3" key="1">
    <citation type="journal article" date="2019" name="Int. J. Syst. Evol. Microbiol.">
        <title>The Global Catalogue of Microorganisms (GCM) 10K type strain sequencing project: providing services to taxonomists for standard genome sequencing and annotation.</title>
        <authorList>
            <consortium name="The Broad Institute Genomics Platform"/>
            <consortium name="The Broad Institute Genome Sequencing Center for Infectious Disease"/>
            <person name="Wu L."/>
            <person name="Ma J."/>
        </authorList>
    </citation>
    <scope>NUCLEOTIDE SEQUENCE [LARGE SCALE GENOMIC DNA]</scope>
    <source>
        <strain evidence="3">JCM 10696</strain>
    </source>
</reference>